<dbReference type="GO" id="GO:0006420">
    <property type="term" value="P:arginyl-tRNA aminoacylation"/>
    <property type="evidence" value="ECO:0007669"/>
    <property type="project" value="InterPro"/>
</dbReference>
<evidence type="ECO:0000256" key="1">
    <source>
        <dbReference type="ARBA" id="ARBA00012837"/>
    </source>
</evidence>
<dbReference type="SUPFAM" id="SSF47323">
    <property type="entry name" value="Anticodon-binding domain of a subclass of class I aminoacyl-tRNA synthetases"/>
    <property type="match status" value="1"/>
</dbReference>
<evidence type="ECO:0000259" key="3">
    <source>
        <dbReference type="SMART" id="SM00836"/>
    </source>
</evidence>
<dbReference type="Gene3D" id="1.10.730.10">
    <property type="entry name" value="Isoleucyl-tRNA Synthetase, Domain 1"/>
    <property type="match status" value="1"/>
</dbReference>
<dbReference type="Pfam" id="PF05746">
    <property type="entry name" value="DALR_1"/>
    <property type="match status" value="1"/>
</dbReference>
<dbReference type="PANTHER" id="PTHR11956:SF5">
    <property type="entry name" value="ARGININE--TRNA LIGASE, CYTOPLASMIC"/>
    <property type="match status" value="1"/>
</dbReference>
<dbReference type="GO" id="GO:0004814">
    <property type="term" value="F:arginine-tRNA ligase activity"/>
    <property type="evidence" value="ECO:0007669"/>
    <property type="project" value="UniProtKB-EC"/>
</dbReference>
<dbReference type="AlphaFoldDB" id="A0AAN8EYP1"/>
<dbReference type="InterPro" id="IPR009080">
    <property type="entry name" value="tRNAsynth_Ia_anticodon-bd"/>
</dbReference>
<feature type="non-terminal residue" evidence="4">
    <location>
        <position position="1"/>
    </location>
</feature>
<proteinExistence type="predicted"/>
<organism evidence="4 5">
    <name type="scientific">Trichostrongylus colubriformis</name>
    <name type="common">Black scour worm</name>
    <dbReference type="NCBI Taxonomy" id="6319"/>
    <lineage>
        <taxon>Eukaryota</taxon>
        <taxon>Metazoa</taxon>
        <taxon>Ecdysozoa</taxon>
        <taxon>Nematoda</taxon>
        <taxon>Chromadorea</taxon>
        <taxon>Rhabditida</taxon>
        <taxon>Rhabditina</taxon>
        <taxon>Rhabditomorpha</taxon>
        <taxon>Strongyloidea</taxon>
        <taxon>Trichostrongylidae</taxon>
        <taxon>Trichostrongylus</taxon>
    </lineage>
</organism>
<dbReference type="Proteomes" id="UP001331761">
    <property type="component" value="Unassembled WGS sequence"/>
</dbReference>
<dbReference type="PANTHER" id="PTHR11956">
    <property type="entry name" value="ARGINYL-TRNA SYNTHETASE"/>
    <property type="match status" value="1"/>
</dbReference>
<dbReference type="InterPro" id="IPR008909">
    <property type="entry name" value="DALR_anticod-bd"/>
</dbReference>
<name>A0AAN8EYP1_TRICO</name>
<evidence type="ECO:0000256" key="2">
    <source>
        <dbReference type="ARBA" id="ARBA00049339"/>
    </source>
</evidence>
<dbReference type="EC" id="6.1.1.19" evidence="1"/>
<dbReference type="GO" id="GO:0005524">
    <property type="term" value="F:ATP binding"/>
    <property type="evidence" value="ECO:0007669"/>
    <property type="project" value="InterPro"/>
</dbReference>
<feature type="domain" description="DALR anticodon binding" evidence="3">
    <location>
        <begin position="31"/>
        <end position="136"/>
    </location>
</feature>
<dbReference type="SMART" id="SM00836">
    <property type="entry name" value="DALR_1"/>
    <property type="match status" value="1"/>
</dbReference>
<evidence type="ECO:0000313" key="4">
    <source>
        <dbReference type="EMBL" id="KAK5967085.1"/>
    </source>
</evidence>
<reference evidence="4 5" key="1">
    <citation type="submission" date="2019-10" db="EMBL/GenBank/DDBJ databases">
        <title>Assembly and Annotation for the nematode Trichostrongylus colubriformis.</title>
        <authorList>
            <person name="Martin J."/>
        </authorList>
    </citation>
    <scope>NUCLEOTIDE SEQUENCE [LARGE SCALE GENOMIC DNA]</scope>
    <source>
        <strain evidence="4">G859</strain>
        <tissue evidence="4">Whole worm</tissue>
    </source>
</reference>
<comment type="caution">
    <text evidence="4">The sequence shown here is derived from an EMBL/GenBank/DDBJ whole genome shotgun (WGS) entry which is preliminary data.</text>
</comment>
<sequence length="140" mass="16074">KLLFVPISTNIGVLDEKVTRICGRARWNLYIVYRSIVRTSGVAAEALNDFIANNPTIPITHPAELTLSKQILKLADCILQVLDSLMLHQLCDYLYQLATIFHDFYSACYVIEKKSGKFQFYCCHLFDRVYRALPSMESFT</sequence>
<gene>
    <name evidence="4" type="ORF">GCK32_019324</name>
</gene>
<accession>A0AAN8EYP1</accession>
<dbReference type="EMBL" id="WIXE01022824">
    <property type="protein sequence ID" value="KAK5967085.1"/>
    <property type="molecule type" value="Genomic_DNA"/>
</dbReference>
<protein>
    <recommendedName>
        <fullName evidence="1">arginine--tRNA ligase</fullName>
        <ecNumber evidence="1">6.1.1.19</ecNumber>
    </recommendedName>
</protein>
<keyword evidence="5" id="KW-1185">Reference proteome</keyword>
<dbReference type="InterPro" id="IPR001278">
    <property type="entry name" value="Arg-tRNA-ligase"/>
</dbReference>
<comment type="catalytic activity">
    <reaction evidence="2">
        <text>tRNA(Arg) + L-arginine + ATP = L-arginyl-tRNA(Arg) + AMP + diphosphate</text>
        <dbReference type="Rhea" id="RHEA:20301"/>
        <dbReference type="Rhea" id="RHEA-COMP:9658"/>
        <dbReference type="Rhea" id="RHEA-COMP:9673"/>
        <dbReference type="ChEBI" id="CHEBI:30616"/>
        <dbReference type="ChEBI" id="CHEBI:32682"/>
        <dbReference type="ChEBI" id="CHEBI:33019"/>
        <dbReference type="ChEBI" id="CHEBI:78442"/>
        <dbReference type="ChEBI" id="CHEBI:78513"/>
        <dbReference type="ChEBI" id="CHEBI:456215"/>
        <dbReference type="EC" id="6.1.1.19"/>
    </reaction>
</comment>
<evidence type="ECO:0000313" key="5">
    <source>
        <dbReference type="Proteomes" id="UP001331761"/>
    </source>
</evidence>